<comment type="caution">
    <text evidence="1">The sequence shown here is derived from an EMBL/GenBank/DDBJ whole genome shotgun (WGS) entry which is preliminary data.</text>
</comment>
<dbReference type="SUPFAM" id="SSF55961">
    <property type="entry name" value="Bet v1-like"/>
    <property type="match status" value="1"/>
</dbReference>
<name>A0ABV9YZE5_9PSEU</name>
<evidence type="ECO:0000313" key="1">
    <source>
        <dbReference type="EMBL" id="MFC5065966.1"/>
    </source>
</evidence>
<sequence length="156" mass="17771">MAPAETDPYAHADSTWIDASPQQVYALVSDVTRTGEWSVFTRSCEWDPGDGPRLGAHFTGHNSRPGREWTTRSEVVVADPGREFAWEVRDGFVRWGYEMEHEEGGTRLTQRWEFRPSGQAWVRETFGEEGITLRIEDARTSIPTTLATLKEILERS</sequence>
<dbReference type="EMBL" id="JBHSIV010000052">
    <property type="protein sequence ID" value="MFC5065966.1"/>
    <property type="molecule type" value="Genomic_DNA"/>
</dbReference>
<evidence type="ECO:0000313" key="2">
    <source>
        <dbReference type="Proteomes" id="UP001595947"/>
    </source>
</evidence>
<dbReference type="InterPro" id="IPR019587">
    <property type="entry name" value="Polyketide_cyclase/dehydratase"/>
</dbReference>
<dbReference type="Pfam" id="PF10604">
    <property type="entry name" value="Polyketide_cyc2"/>
    <property type="match status" value="1"/>
</dbReference>
<dbReference type="CDD" id="cd07812">
    <property type="entry name" value="SRPBCC"/>
    <property type="match status" value="1"/>
</dbReference>
<accession>A0ABV9YZE5</accession>
<organism evidence="1 2">
    <name type="scientific">Actinomycetospora atypica</name>
    <dbReference type="NCBI Taxonomy" id="1290095"/>
    <lineage>
        <taxon>Bacteria</taxon>
        <taxon>Bacillati</taxon>
        <taxon>Actinomycetota</taxon>
        <taxon>Actinomycetes</taxon>
        <taxon>Pseudonocardiales</taxon>
        <taxon>Pseudonocardiaceae</taxon>
        <taxon>Actinomycetospora</taxon>
    </lineage>
</organism>
<dbReference type="InterPro" id="IPR023393">
    <property type="entry name" value="START-like_dom_sf"/>
</dbReference>
<proteinExistence type="predicted"/>
<protein>
    <submittedName>
        <fullName evidence="1">SRPBCC family protein</fullName>
    </submittedName>
</protein>
<reference evidence="2" key="1">
    <citation type="journal article" date="2019" name="Int. J. Syst. Evol. Microbiol.">
        <title>The Global Catalogue of Microorganisms (GCM) 10K type strain sequencing project: providing services to taxonomists for standard genome sequencing and annotation.</title>
        <authorList>
            <consortium name="The Broad Institute Genomics Platform"/>
            <consortium name="The Broad Institute Genome Sequencing Center for Infectious Disease"/>
            <person name="Wu L."/>
            <person name="Ma J."/>
        </authorList>
    </citation>
    <scope>NUCLEOTIDE SEQUENCE [LARGE SCALE GENOMIC DNA]</scope>
    <source>
        <strain evidence="2">CGMCC 4.7093</strain>
    </source>
</reference>
<dbReference type="Gene3D" id="3.30.530.20">
    <property type="match status" value="1"/>
</dbReference>
<keyword evidence="2" id="KW-1185">Reference proteome</keyword>
<dbReference type="Proteomes" id="UP001595947">
    <property type="component" value="Unassembled WGS sequence"/>
</dbReference>
<gene>
    <name evidence="1" type="ORF">ACFPBZ_27375</name>
</gene>
<dbReference type="RefSeq" id="WP_378039283.1">
    <property type="nucleotide sequence ID" value="NZ_JBHSIV010000052.1"/>
</dbReference>